<evidence type="ECO:0000259" key="4">
    <source>
        <dbReference type="Pfam" id="PF18962"/>
    </source>
</evidence>
<feature type="domain" description="Sialate O-acetylesterase" evidence="3">
    <location>
        <begin position="127"/>
        <end position="329"/>
    </location>
</feature>
<dbReference type="Pfam" id="PF18962">
    <property type="entry name" value="Por_Secre_tail"/>
    <property type="match status" value="1"/>
</dbReference>
<accession>A0AAU8FNR1</accession>
<proteinExistence type="predicted"/>
<dbReference type="Gene3D" id="2.60.40.10">
    <property type="entry name" value="Immunoglobulins"/>
    <property type="match status" value="1"/>
</dbReference>
<dbReference type="EMBL" id="CP159289">
    <property type="protein sequence ID" value="XCH25159.1"/>
    <property type="molecule type" value="Genomic_DNA"/>
</dbReference>
<dbReference type="InterPro" id="IPR036514">
    <property type="entry name" value="SGNH_hydro_sf"/>
</dbReference>
<sequence length="665" mass="72574">MKKTLPLLILSLLFLAAHRGLAQVAVTFPTERAVFQRTNANEANVYIGGYITQPYQKIEARLTPRVPGEGQAFPTDGGWATIDDQISAGQFLGSVTLKGGWYQLEVRGVNAGGTSAITTVTRVGVGEVFVVAGQSNATGGDSNPNGPGAAYDQVNSVNFQNVDPVLNTITPYSNVQLPCPEFVHLDANVKTAPFGNYAWCWGSFGDKIYEKFRVPVMIFNGGWSSTGVDNWKQSIDPNGVTTSAFGYTFPSGLPFGHLRLALNNYIAQLGVRAVLWHQGETDNYLEQPGDNTYNRYLSALWDVVNASRNLSGKPDLAWVVARASRFTVNGATRVSASVVNAQNELINNDGLYPHVFQGPDTDPYYSIEYRHDEIHFRGDGVTPSPDGQIYSGLIYLAGFWADKITPDFLTQSNPYSATPPPSVGAAYVPGGSQVTFTGPPQPGDWQYNWLAGGDCNQVQNTSQQWTVGPGLYKLKVIDSNRNTVFSPMLNVNATPLPVIWQSFGARMGTNGRVAVDWSTASEFNASHFEVQRSTDSRNFMTVKTVNAAGDSKSSSFYRYEDEFLPKGTYYYRVKEVDLDGQSDLTRIVSVRIDGHETLRVFPNPASDAITIESANALNRIDIFNSTGKLVQTAATGEKAIRLNIAGLPKGLYIVNVDGRELKIVK</sequence>
<reference evidence="5" key="1">
    <citation type="submission" date="2024-06" db="EMBL/GenBank/DDBJ databases">
        <title>Sequencing and assembly of the genome of Dyadobacter sp. strain 676, a symbiont of Cyamopsis tetragonoloba.</title>
        <authorList>
            <person name="Guro P."/>
            <person name="Sazanova A."/>
            <person name="Kuznetsova I."/>
            <person name="Belimov A."/>
            <person name="Safronova V."/>
        </authorList>
    </citation>
    <scope>NUCLEOTIDE SEQUENCE</scope>
    <source>
        <strain evidence="5">676</strain>
    </source>
</reference>
<evidence type="ECO:0000259" key="3">
    <source>
        <dbReference type="Pfam" id="PF03629"/>
    </source>
</evidence>
<evidence type="ECO:0000256" key="1">
    <source>
        <dbReference type="ARBA" id="ARBA00022801"/>
    </source>
</evidence>
<dbReference type="InterPro" id="IPR026444">
    <property type="entry name" value="Secre_tail"/>
</dbReference>
<dbReference type="InterPro" id="IPR013783">
    <property type="entry name" value="Ig-like_fold"/>
</dbReference>
<dbReference type="Pfam" id="PF03629">
    <property type="entry name" value="SASA"/>
    <property type="match status" value="1"/>
</dbReference>
<protein>
    <submittedName>
        <fullName evidence="5">T9SS type A sorting domain-containing protein</fullName>
    </submittedName>
</protein>
<keyword evidence="1" id="KW-0378">Hydrolase</keyword>
<feature type="chain" id="PRO_5043717306" evidence="2">
    <location>
        <begin position="23"/>
        <end position="665"/>
    </location>
</feature>
<dbReference type="SUPFAM" id="SSF52266">
    <property type="entry name" value="SGNH hydrolase"/>
    <property type="match status" value="1"/>
</dbReference>
<evidence type="ECO:0000313" key="5">
    <source>
        <dbReference type="EMBL" id="XCH25159.1"/>
    </source>
</evidence>
<dbReference type="GO" id="GO:0016788">
    <property type="term" value="F:hydrolase activity, acting on ester bonds"/>
    <property type="evidence" value="ECO:0007669"/>
    <property type="project" value="UniProtKB-ARBA"/>
</dbReference>
<feature type="domain" description="Secretion system C-terminal sorting" evidence="4">
    <location>
        <begin position="600"/>
        <end position="662"/>
    </location>
</feature>
<dbReference type="AlphaFoldDB" id="A0AAU8FNR1"/>
<organism evidence="5">
    <name type="scientific">Dyadobacter sp. 676</name>
    <dbReference type="NCBI Taxonomy" id="3088362"/>
    <lineage>
        <taxon>Bacteria</taxon>
        <taxon>Pseudomonadati</taxon>
        <taxon>Bacteroidota</taxon>
        <taxon>Cytophagia</taxon>
        <taxon>Cytophagales</taxon>
        <taxon>Spirosomataceae</taxon>
        <taxon>Dyadobacter</taxon>
    </lineage>
</organism>
<gene>
    <name evidence="5" type="ORF">ABV298_01640</name>
</gene>
<dbReference type="InterPro" id="IPR005181">
    <property type="entry name" value="SASA"/>
</dbReference>
<dbReference type="NCBIfam" id="TIGR04183">
    <property type="entry name" value="Por_Secre_tail"/>
    <property type="match status" value="1"/>
</dbReference>
<keyword evidence="2" id="KW-0732">Signal</keyword>
<name>A0AAU8FNR1_9BACT</name>
<evidence type="ECO:0000256" key="2">
    <source>
        <dbReference type="SAM" id="SignalP"/>
    </source>
</evidence>
<feature type="signal peptide" evidence="2">
    <location>
        <begin position="1"/>
        <end position="22"/>
    </location>
</feature>
<dbReference type="Gene3D" id="3.40.50.1110">
    <property type="entry name" value="SGNH hydrolase"/>
    <property type="match status" value="1"/>
</dbReference>
<dbReference type="RefSeq" id="WP_353720462.1">
    <property type="nucleotide sequence ID" value="NZ_CP159289.1"/>
</dbReference>